<dbReference type="Proteomes" id="UP000002043">
    <property type="component" value="Chromosome"/>
</dbReference>
<evidence type="ECO:0008006" key="4">
    <source>
        <dbReference type="Google" id="ProtNLM"/>
    </source>
</evidence>
<reference evidence="3" key="1">
    <citation type="journal article" date="2010" name="Stand. Genomic Sci.">
        <title>Complete genome sequence of Thermocrinis albus type strain (HI 11/12T).</title>
        <authorList>
            <person name="Wirth R."/>
            <person name="Sikorski J."/>
            <person name="Brambilla E."/>
            <person name="Misra M."/>
            <person name="Lapidus A."/>
            <person name="Copeland A."/>
            <person name="Nolan M."/>
            <person name="Lucas S."/>
            <person name="Chen F."/>
            <person name="Tice H."/>
            <person name="Cheng J.F."/>
            <person name="Han C."/>
            <person name="Detter J.C."/>
            <person name="Tapia R."/>
            <person name="Bruce D."/>
            <person name="Goodwin L."/>
            <person name="Pitluck S."/>
            <person name="Pati A."/>
            <person name="Anderson I."/>
            <person name="Ivanova N."/>
            <person name="Mavromatis K."/>
            <person name="Mikhailova N."/>
            <person name="Chen A."/>
            <person name="Palaniappan K."/>
            <person name="Bilek Y."/>
            <person name="Hader T."/>
            <person name="Land M."/>
            <person name="Hauser L."/>
            <person name="Chang Y.J."/>
            <person name="Jeffries C.D."/>
            <person name="Tindall B.J."/>
            <person name="Rohde M."/>
            <person name="Goker M."/>
            <person name="Bristow J."/>
            <person name="Eisen J.A."/>
            <person name="Markowitz V."/>
            <person name="Hugenholtz P."/>
            <person name="Kyrpides N.C."/>
            <person name="Klenk H.P."/>
        </authorList>
    </citation>
    <scope>NUCLEOTIDE SEQUENCE [LARGE SCALE GENOMIC DNA]</scope>
    <source>
        <strain evidence="3">DSM 14484 / JCM 11386 / HI 11/12</strain>
    </source>
</reference>
<proteinExistence type="predicted"/>
<dbReference type="KEGG" id="tal:Thal_1372"/>
<dbReference type="AlphaFoldDB" id="D3SMM3"/>
<gene>
    <name evidence="2" type="ordered locus">Thal_1372</name>
</gene>
<feature type="transmembrane region" description="Helical" evidence="1">
    <location>
        <begin position="7"/>
        <end position="28"/>
    </location>
</feature>
<dbReference type="HOGENOM" id="CLU_1767194_0_0_0"/>
<evidence type="ECO:0000313" key="3">
    <source>
        <dbReference type="Proteomes" id="UP000002043"/>
    </source>
</evidence>
<feature type="transmembrane region" description="Helical" evidence="1">
    <location>
        <begin position="94"/>
        <end position="114"/>
    </location>
</feature>
<keyword evidence="1" id="KW-1133">Transmembrane helix</keyword>
<dbReference type="STRING" id="638303.Thal_1372"/>
<evidence type="ECO:0000256" key="1">
    <source>
        <dbReference type="SAM" id="Phobius"/>
    </source>
</evidence>
<dbReference type="EMBL" id="CP001931">
    <property type="protein sequence ID" value="ADC90003.1"/>
    <property type="molecule type" value="Genomic_DNA"/>
</dbReference>
<evidence type="ECO:0000313" key="2">
    <source>
        <dbReference type="EMBL" id="ADC90003.1"/>
    </source>
</evidence>
<keyword evidence="1" id="KW-0472">Membrane</keyword>
<feature type="transmembrane region" description="Helical" evidence="1">
    <location>
        <begin position="65"/>
        <end position="82"/>
    </location>
</feature>
<organism evidence="2 3">
    <name type="scientific">Thermocrinis albus (strain DSM 14484 / JCM 11386 / HI 11/12)</name>
    <dbReference type="NCBI Taxonomy" id="638303"/>
    <lineage>
        <taxon>Bacteria</taxon>
        <taxon>Pseudomonadati</taxon>
        <taxon>Aquificota</taxon>
        <taxon>Aquificia</taxon>
        <taxon>Aquificales</taxon>
        <taxon>Aquificaceae</taxon>
        <taxon>Thermocrinis</taxon>
    </lineage>
</organism>
<dbReference type="RefSeq" id="WP_012992409.1">
    <property type="nucleotide sequence ID" value="NC_013894.1"/>
</dbReference>
<sequence>MKFYWVVFLIAFLQSSVMVPLMGSYLYVPDFVLVVLYTHTVFLERVEYRKGIMSGLFLDILQDSLGWHIAGKTFFLMMIDVVKSRVFLLDRYTFILVYLMMSLMEHFLRLSLFRIKYYYPLSLSRIALQIGLEMLFLLYTYRYISYRGET</sequence>
<keyword evidence="1" id="KW-0812">Transmembrane</keyword>
<name>D3SMM3_THEAH</name>
<protein>
    <recommendedName>
        <fullName evidence="4">Rod shape-determining protein MreD</fullName>
    </recommendedName>
</protein>
<feature type="transmembrane region" description="Helical" evidence="1">
    <location>
        <begin position="126"/>
        <end position="144"/>
    </location>
</feature>
<accession>D3SMM3</accession>
<dbReference type="OrthoDB" id="15552at2"/>
<keyword evidence="3" id="KW-1185">Reference proteome</keyword>